<keyword evidence="6 12" id="KW-0378">Hydrolase</keyword>
<evidence type="ECO:0000256" key="1">
    <source>
        <dbReference type="ARBA" id="ARBA00004191"/>
    </source>
</evidence>
<gene>
    <name evidence="15" type="ORF">RCOM_1318720</name>
</gene>
<dbReference type="UniPathway" id="UPA00545">
    <property type="reaction ID" value="UER00823"/>
</dbReference>
<evidence type="ECO:0000256" key="12">
    <source>
        <dbReference type="RuleBase" id="RU000589"/>
    </source>
</evidence>
<evidence type="ECO:0000256" key="5">
    <source>
        <dbReference type="ARBA" id="ARBA00022512"/>
    </source>
</evidence>
<dbReference type="SUPFAM" id="SSF51126">
    <property type="entry name" value="Pectin lyase-like"/>
    <property type="match status" value="1"/>
</dbReference>
<accession>B9STE8</accession>
<dbReference type="Pfam" id="PF01095">
    <property type="entry name" value="Pectinesterase"/>
    <property type="match status" value="1"/>
</dbReference>
<feature type="active site" evidence="11">
    <location>
        <position position="191"/>
    </location>
</feature>
<sequence>MQLPWLLVFIIIIMWLNVYLAVVYGAVECKNWSENVASTVTVGKSGHEQFKTIQTAIDSIPQSNNKWIKITVSPGVYMEKVNIPEEKPCIFLEGSGRSLSTIVFNAHEETDTSATFSSLADNFLATGITFQNSYNRALKEEDEKIRQAVAAKLFGDKSAFYECGFVGFQDTLWDEKGRHYFYNCYIEGAIDFIFGNGQSFYQDCLLNATSPAVAGNVEAGYITAQSRGSNTETTGFVFRKGSVSGSSQTYLGRAYGPYSRVIFHETTFNAIVSPQGWNAWHFQGRQGNLVYTEIDCKGPGSDTSKRVPWMKKLDQEEICKFSRSSFIDEDGWLHKLPSLQPLTYVGYHHPLDSLPLNVLPPSQSNSSSRLHLLLAVINILFGFYYITN</sequence>
<comment type="subcellular location">
    <subcellularLocation>
        <location evidence="1">Secreted</location>
        <location evidence="1">Cell wall</location>
    </subcellularLocation>
</comment>
<comment type="catalytic activity">
    <reaction evidence="9 12">
        <text>[(1-&gt;4)-alpha-D-galacturonosyl methyl ester](n) + n H2O = [(1-&gt;4)-alpha-D-galacturonosyl](n) + n methanol + n H(+)</text>
        <dbReference type="Rhea" id="RHEA:22380"/>
        <dbReference type="Rhea" id="RHEA-COMP:14570"/>
        <dbReference type="Rhea" id="RHEA-COMP:14573"/>
        <dbReference type="ChEBI" id="CHEBI:15377"/>
        <dbReference type="ChEBI" id="CHEBI:15378"/>
        <dbReference type="ChEBI" id="CHEBI:17790"/>
        <dbReference type="ChEBI" id="CHEBI:140522"/>
        <dbReference type="ChEBI" id="CHEBI:140523"/>
        <dbReference type="EC" id="3.1.1.11"/>
    </reaction>
</comment>
<dbReference type="eggNOG" id="ENOG502QVK0">
    <property type="taxonomic scope" value="Eukaryota"/>
</dbReference>
<dbReference type="GO" id="GO:0045490">
    <property type="term" value="P:pectin catabolic process"/>
    <property type="evidence" value="ECO:0000318"/>
    <property type="project" value="GO_Central"/>
</dbReference>
<keyword evidence="5" id="KW-0964">Secreted</keyword>
<feature type="transmembrane region" description="Helical" evidence="13">
    <location>
        <begin position="370"/>
        <end position="387"/>
    </location>
</feature>
<evidence type="ECO:0000313" key="16">
    <source>
        <dbReference type="Proteomes" id="UP000008311"/>
    </source>
</evidence>
<organism evidence="15 16">
    <name type="scientific">Ricinus communis</name>
    <name type="common">Castor bean</name>
    <dbReference type="NCBI Taxonomy" id="3988"/>
    <lineage>
        <taxon>Eukaryota</taxon>
        <taxon>Viridiplantae</taxon>
        <taxon>Streptophyta</taxon>
        <taxon>Embryophyta</taxon>
        <taxon>Tracheophyta</taxon>
        <taxon>Spermatophyta</taxon>
        <taxon>Magnoliopsida</taxon>
        <taxon>eudicotyledons</taxon>
        <taxon>Gunneridae</taxon>
        <taxon>Pentapetalae</taxon>
        <taxon>rosids</taxon>
        <taxon>fabids</taxon>
        <taxon>Malpighiales</taxon>
        <taxon>Euphorbiaceae</taxon>
        <taxon>Acalyphoideae</taxon>
        <taxon>Acalypheae</taxon>
        <taxon>Ricinus</taxon>
    </lineage>
</organism>
<dbReference type="GO" id="GO:0030599">
    <property type="term" value="F:pectinesterase activity"/>
    <property type="evidence" value="ECO:0000318"/>
    <property type="project" value="GO_Central"/>
</dbReference>
<evidence type="ECO:0000256" key="4">
    <source>
        <dbReference type="ARBA" id="ARBA00013229"/>
    </source>
</evidence>
<keyword evidence="8" id="KW-0325">Glycoprotein</keyword>
<dbReference type="PANTHER" id="PTHR31321">
    <property type="entry name" value="ACYL-COA THIOESTER HYDROLASE YBHC-RELATED"/>
    <property type="match status" value="1"/>
</dbReference>
<dbReference type="InterPro" id="IPR000070">
    <property type="entry name" value="Pectinesterase_cat"/>
</dbReference>
<evidence type="ECO:0000256" key="7">
    <source>
        <dbReference type="ARBA" id="ARBA00023085"/>
    </source>
</evidence>
<evidence type="ECO:0000256" key="6">
    <source>
        <dbReference type="ARBA" id="ARBA00022801"/>
    </source>
</evidence>
<dbReference type="EC" id="3.1.1.11" evidence="4 12"/>
<keyword evidence="5" id="KW-0134">Cell wall</keyword>
<protein>
    <recommendedName>
        <fullName evidence="4 12">Pectinesterase</fullName>
        <ecNumber evidence="4 12">3.1.1.11</ecNumber>
    </recommendedName>
</protein>
<evidence type="ECO:0000256" key="2">
    <source>
        <dbReference type="ARBA" id="ARBA00005184"/>
    </source>
</evidence>
<dbReference type="GO" id="GO:0042545">
    <property type="term" value="P:cell wall modification"/>
    <property type="evidence" value="ECO:0007669"/>
    <property type="project" value="UniProtKB-UniRule"/>
</dbReference>
<proteinExistence type="inferred from homology"/>
<evidence type="ECO:0000256" key="10">
    <source>
        <dbReference type="ARBA" id="ARBA00057335"/>
    </source>
</evidence>
<comment type="pathway">
    <text evidence="2 12">Glycan metabolism; pectin degradation; 2-dehydro-3-deoxy-D-gluconate from pectin: step 1/5.</text>
</comment>
<dbReference type="Gene3D" id="2.160.20.10">
    <property type="entry name" value="Single-stranded right-handed beta-helix, Pectin lyase-like"/>
    <property type="match status" value="1"/>
</dbReference>
<comment type="function">
    <text evidence="10">Acts in the modification of cell walls via demethylesterification of cell wall pectin.</text>
</comment>
<reference evidence="16" key="1">
    <citation type="journal article" date="2010" name="Nat. Biotechnol.">
        <title>Draft genome sequence of the oilseed species Ricinus communis.</title>
        <authorList>
            <person name="Chan A.P."/>
            <person name="Crabtree J."/>
            <person name="Zhao Q."/>
            <person name="Lorenzi H."/>
            <person name="Orvis J."/>
            <person name="Puiu D."/>
            <person name="Melake-Berhan A."/>
            <person name="Jones K.M."/>
            <person name="Redman J."/>
            <person name="Chen G."/>
            <person name="Cahoon E.B."/>
            <person name="Gedil M."/>
            <person name="Stanke M."/>
            <person name="Haas B.J."/>
            <person name="Wortman J.R."/>
            <person name="Fraser-Liggett C.M."/>
            <person name="Ravel J."/>
            <person name="Rabinowicz P.D."/>
        </authorList>
    </citation>
    <scope>NUCLEOTIDE SEQUENCE [LARGE SCALE GENOMIC DNA]</scope>
    <source>
        <strain evidence="16">cv. Hale</strain>
    </source>
</reference>
<dbReference type="InterPro" id="IPR012334">
    <property type="entry name" value="Pectin_lyas_fold"/>
</dbReference>
<dbReference type="EMBL" id="EQ974129">
    <property type="protein sequence ID" value="EEF33099.1"/>
    <property type="molecule type" value="Genomic_DNA"/>
</dbReference>
<dbReference type="InterPro" id="IPR033131">
    <property type="entry name" value="Pectinesterase_Asp_AS"/>
</dbReference>
<dbReference type="PROSITE" id="PS00503">
    <property type="entry name" value="PECTINESTERASE_2"/>
    <property type="match status" value="1"/>
</dbReference>
<comment type="similarity">
    <text evidence="3">Belongs to the pectinesterase family.</text>
</comment>
<dbReference type="InterPro" id="IPR011050">
    <property type="entry name" value="Pectin_lyase_fold/virulence"/>
</dbReference>
<dbReference type="Proteomes" id="UP000008311">
    <property type="component" value="Unassembled WGS sequence"/>
</dbReference>
<evidence type="ECO:0000256" key="3">
    <source>
        <dbReference type="ARBA" id="ARBA00008891"/>
    </source>
</evidence>
<keyword evidence="13" id="KW-0812">Transmembrane</keyword>
<evidence type="ECO:0000256" key="9">
    <source>
        <dbReference type="ARBA" id="ARBA00047928"/>
    </source>
</evidence>
<dbReference type="AlphaFoldDB" id="B9STE8"/>
<keyword evidence="13" id="KW-0472">Membrane</keyword>
<dbReference type="STRING" id="3988.B9STE8"/>
<evidence type="ECO:0000256" key="8">
    <source>
        <dbReference type="ARBA" id="ARBA00023180"/>
    </source>
</evidence>
<evidence type="ECO:0000256" key="13">
    <source>
        <dbReference type="SAM" id="Phobius"/>
    </source>
</evidence>
<evidence type="ECO:0000313" key="15">
    <source>
        <dbReference type="EMBL" id="EEF33099.1"/>
    </source>
</evidence>
<name>B9STE8_RICCO</name>
<dbReference type="InParanoid" id="B9STE8"/>
<keyword evidence="13" id="KW-1133">Transmembrane helix</keyword>
<dbReference type="PANTHER" id="PTHR31321:SF120">
    <property type="entry name" value="PECTINESTERASE 52-RELATED"/>
    <property type="match status" value="1"/>
</dbReference>
<dbReference type="FunFam" id="2.160.20.10:FF:000013">
    <property type="entry name" value="Pectinesterase"/>
    <property type="match status" value="1"/>
</dbReference>
<evidence type="ECO:0000259" key="14">
    <source>
        <dbReference type="Pfam" id="PF01095"/>
    </source>
</evidence>
<keyword evidence="16" id="KW-1185">Reference proteome</keyword>
<keyword evidence="7 12" id="KW-0063">Aspartyl esterase</keyword>
<feature type="transmembrane region" description="Helical" evidence="13">
    <location>
        <begin position="6"/>
        <end position="27"/>
    </location>
</feature>
<feature type="domain" description="Pectinesterase catalytic" evidence="14">
    <location>
        <begin position="40"/>
        <end position="329"/>
    </location>
</feature>
<evidence type="ECO:0000256" key="11">
    <source>
        <dbReference type="PROSITE-ProRule" id="PRU10040"/>
    </source>
</evidence>